<gene>
    <name evidence="1" type="ORF">JJB11_22155</name>
</gene>
<dbReference type="RefSeq" id="WP_201176722.1">
    <property type="nucleotide sequence ID" value="NZ_JAEPWM010000012.1"/>
</dbReference>
<comment type="caution">
    <text evidence="1">The sequence shown here is derived from an EMBL/GenBank/DDBJ whole genome shotgun (WGS) entry which is preliminary data.</text>
</comment>
<proteinExistence type="predicted"/>
<protein>
    <submittedName>
        <fullName evidence="1">Uncharacterized protein</fullName>
    </submittedName>
</protein>
<sequence length="221" mass="23600">MTSTSLAMAKIVERMGDRPNPTRHMSALLGISRGLVAAADAVAGLHAVAPTGPGAADATRRLVNKVDAAVRELNDHARAGVMELEGAILQKSQLTQTPYASEIRAVYRNLAPEAAQDYLRRAVEGGDAETIAALCCVPYALTLIDPAQASRYRLHHEERCAPEEVRQRSELTQDLSSALLVASLARQQCTELLSPEAQRTEQAAERAEQALAKVAVTVGAP</sequence>
<reference evidence="1" key="1">
    <citation type="journal article" date="2012" name="J. Microbiol. Biotechnol.">
        <title>Ramlibacter ginsenosidimutans sp. nov., with ginsenoside-converting activity.</title>
        <authorList>
            <person name="Wang L."/>
            <person name="An D.S."/>
            <person name="Kim S.G."/>
            <person name="Jin F.X."/>
            <person name="Kim S.C."/>
            <person name="Lee S.T."/>
            <person name="Im W.T."/>
        </authorList>
    </citation>
    <scope>NUCLEOTIDE SEQUENCE</scope>
    <source>
        <strain evidence="1">KACC 17527</strain>
    </source>
</reference>
<name>A0A934WNE7_9BURK</name>
<accession>A0A934WNE7</accession>
<organism evidence="1 2">
    <name type="scientific">Ramlibacter ginsenosidimutans</name>
    <dbReference type="NCBI Taxonomy" id="502333"/>
    <lineage>
        <taxon>Bacteria</taxon>
        <taxon>Pseudomonadati</taxon>
        <taxon>Pseudomonadota</taxon>
        <taxon>Betaproteobacteria</taxon>
        <taxon>Burkholderiales</taxon>
        <taxon>Comamonadaceae</taxon>
        <taxon>Ramlibacter</taxon>
    </lineage>
</organism>
<evidence type="ECO:0000313" key="2">
    <source>
        <dbReference type="Proteomes" id="UP000630528"/>
    </source>
</evidence>
<dbReference type="Proteomes" id="UP000630528">
    <property type="component" value="Unassembled WGS sequence"/>
</dbReference>
<dbReference type="EMBL" id="JAEPWM010000012">
    <property type="protein sequence ID" value="MBK6008809.1"/>
    <property type="molecule type" value="Genomic_DNA"/>
</dbReference>
<keyword evidence="2" id="KW-1185">Reference proteome</keyword>
<reference evidence="1" key="2">
    <citation type="submission" date="2021-01" db="EMBL/GenBank/DDBJ databases">
        <authorList>
            <person name="Kang M."/>
        </authorList>
    </citation>
    <scope>NUCLEOTIDE SEQUENCE</scope>
    <source>
        <strain evidence="1">KACC 17527</strain>
    </source>
</reference>
<evidence type="ECO:0000313" key="1">
    <source>
        <dbReference type="EMBL" id="MBK6008809.1"/>
    </source>
</evidence>
<dbReference type="AlphaFoldDB" id="A0A934WNE7"/>